<comment type="subcellular location">
    <subcellularLocation>
        <location evidence="1">Cell envelope</location>
    </subcellularLocation>
</comment>
<keyword evidence="2" id="KW-0201">Cytochrome c-type biogenesis</keyword>
<evidence type="ECO:0000313" key="5">
    <source>
        <dbReference type="EMBL" id="QXT40998.1"/>
    </source>
</evidence>
<keyword evidence="4" id="KW-0472">Membrane</keyword>
<name>A0A8F6TZW3_9RHOB</name>
<feature type="transmembrane region" description="Helical" evidence="4">
    <location>
        <begin position="6"/>
        <end position="23"/>
    </location>
</feature>
<dbReference type="GO" id="GO:0030313">
    <property type="term" value="C:cell envelope"/>
    <property type="evidence" value="ECO:0007669"/>
    <property type="project" value="UniProtKB-SubCell"/>
</dbReference>
<evidence type="ECO:0000256" key="4">
    <source>
        <dbReference type="SAM" id="Phobius"/>
    </source>
</evidence>
<dbReference type="GO" id="GO:0017004">
    <property type="term" value="P:cytochrome complex assembly"/>
    <property type="evidence" value="ECO:0007669"/>
    <property type="project" value="UniProtKB-KW"/>
</dbReference>
<dbReference type="RefSeq" id="WP_219004510.1">
    <property type="nucleotide sequence ID" value="NZ_CP079194.1"/>
</dbReference>
<evidence type="ECO:0000256" key="2">
    <source>
        <dbReference type="ARBA" id="ARBA00022748"/>
    </source>
</evidence>
<accession>A0A8F6TZW3</accession>
<dbReference type="AlphaFoldDB" id="A0A8F6TZW3"/>
<dbReference type="EMBL" id="CP079194">
    <property type="protein sequence ID" value="QXT40998.1"/>
    <property type="molecule type" value="Genomic_DNA"/>
</dbReference>
<evidence type="ECO:0000256" key="1">
    <source>
        <dbReference type="ARBA" id="ARBA00004196"/>
    </source>
</evidence>
<dbReference type="GO" id="GO:0005886">
    <property type="term" value="C:plasma membrane"/>
    <property type="evidence" value="ECO:0007669"/>
    <property type="project" value="TreeGrafter"/>
</dbReference>
<organism evidence="5 6">
    <name type="scientific">Gymnodinialimonas ceratoperidinii</name>
    <dbReference type="NCBI Taxonomy" id="2856823"/>
    <lineage>
        <taxon>Bacteria</taxon>
        <taxon>Pseudomonadati</taxon>
        <taxon>Pseudomonadota</taxon>
        <taxon>Alphaproteobacteria</taxon>
        <taxon>Rhodobacterales</taxon>
        <taxon>Paracoccaceae</taxon>
        <taxon>Gymnodinialimonas</taxon>
    </lineage>
</organism>
<sequence>MILPLIFGAMALLGASFLLLPLLRQDAQNDVRDSGAIAILRDQLSEIERDQARGLISEVEAKDAGIEVKRRLLALSKTHEAPNVSRGRGSWAMYSAVVVVSVSGIGLYGTLGSPGTQSVPFAARSEERAAASEIAGLAAELRSRLEADENGGPYEGWMLLGQTYMRMNDYAGAVDAFAIGVERPEASSATYSQLAEAMLAVESGIVTPPIEAAIEQAVALAPRNPAAVFYQALALDQTGRSASAYDVLAQRIAMESEIAPWMEALIGQMNRIGERLGRQPVGPMMLLSQDGVPGPNADDVEAAAEMSAEDRAEMIQSMVARLATRLEDEPDDLEGWLRLTNAYNVLGDLDAARTALSRAEPLVPETGPQRQAYQDLSEALNQ</sequence>
<feature type="transmembrane region" description="Helical" evidence="4">
    <location>
        <begin position="91"/>
        <end position="111"/>
    </location>
</feature>
<dbReference type="Proteomes" id="UP000825009">
    <property type="component" value="Chromosome"/>
</dbReference>
<feature type="region of interest" description="Disordered" evidence="3">
    <location>
        <begin position="361"/>
        <end position="382"/>
    </location>
</feature>
<gene>
    <name evidence="5" type="primary">ccmI</name>
    <name evidence="5" type="ORF">KYE46_07200</name>
</gene>
<reference evidence="5 6" key="1">
    <citation type="submission" date="2021-07" db="EMBL/GenBank/DDBJ databases">
        <title>A novel Jannaschia species isolated from marine dinoflagellate Ceratoperidinium margalefii.</title>
        <authorList>
            <person name="Jiang Y."/>
            <person name="Li Z."/>
        </authorList>
    </citation>
    <scope>NUCLEOTIDE SEQUENCE [LARGE SCALE GENOMIC DNA]</scope>
    <source>
        <strain evidence="5 6">J12C1-MA-4</strain>
    </source>
</reference>
<proteinExistence type="predicted"/>
<dbReference type="SMART" id="SM00028">
    <property type="entry name" value="TPR"/>
    <property type="match status" value="2"/>
</dbReference>
<dbReference type="KEGG" id="gce:KYE46_07200"/>
<evidence type="ECO:0000256" key="3">
    <source>
        <dbReference type="SAM" id="MobiDB-lite"/>
    </source>
</evidence>
<keyword evidence="4" id="KW-0812">Transmembrane</keyword>
<feature type="compositionally biased region" description="Polar residues" evidence="3">
    <location>
        <begin position="368"/>
        <end position="382"/>
    </location>
</feature>
<dbReference type="PANTHER" id="PTHR47870">
    <property type="entry name" value="CYTOCHROME C-TYPE BIOGENESIS PROTEIN CCMH"/>
    <property type="match status" value="1"/>
</dbReference>
<dbReference type="InterPro" id="IPR019734">
    <property type="entry name" value="TPR_rpt"/>
</dbReference>
<protein>
    <submittedName>
        <fullName evidence="5">C-type cytochrome biogenesis protein CcmI</fullName>
    </submittedName>
</protein>
<dbReference type="PANTHER" id="PTHR47870:SF1">
    <property type="entry name" value="CYTOCHROME C-TYPE BIOGENESIS PROTEIN CCMH"/>
    <property type="match status" value="1"/>
</dbReference>
<keyword evidence="4" id="KW-1133">Transmembrane helix</keyword>
<evidence type="ECO:0000313" key="6">
    <source>
        <dbReference type="Proteomes" id="UP000825009"/>
    </source>
</evidence>
<dbReference type="InterPro" id="IPR051263">
    <property type="entry name" value="C-type_cytochrome_biogenesis"/>
</dbReference>
<dbReference type="NCBIfam" id="TIGR03142">
    <property type="entry name" value="cytochro_ccmI"/>
    <property type="match status" value="1"/>
</dbReference>
<dbReference type="InterPro" id="IPR017560">
    <property type="entry name" value="Cyt_c_biogenesis_CcmI"/>
</dbReference>
<keyword evidence="6" id="KW-1185">Reference proteome</keyword>